<reference evidence="5" key="1">
    <citation type="journal article" date="2013" name="Genome Announc.">
        <title>Draft Genome Sequence of the Dimorphic Prosthecate Bacterium Brevundimonas abyssalis TAR-001T.</title>
        <authorList>
            <person name="Tsubouchi T."/>
            <person name="Nishi S."/>
            <person name="Usui K."/>
            <person name="Shimane Y."/>
            <person name="Takaki Y."/>
            <person name="Maruyama T."/>
            <person name="Hatada Y."/>
        </authorList>
    </citation>
    <scope>NUCLEOTIDE SEQUENCE [LARGE SCALE GENOMIC DNA]</scope>
    <source>
        <strain evidence="5">TAR-001</strain>
    </source>
</reference>
<evidence type="ECO:0000256" key="3">
    <source>
        <dbReference type="HAMAP-Rule" id="MF_01440"/>
    </source>
</evidence>
<keyword evidence="1 3" id="KW-0145">Chemotaxis</keyword>
<comment type="caution">
    <text evidence="4">The sequence shown here is derived from an EMBL/GenBank/DDBJ whole genome shotgun (WGS) entry which is preliminary data.</text>
</comment>
<dbReference type="EMBL" id="BATC01000020">
    <property type="protein sequence ID" value="GAD59181.1"/>
    <property type="molecule type" value="Genomic_DNA"/>
</dbReference>
<evidence type="ECO:0000256" key="1">
    <source>
        <dbReference type="ARBA" id="ARBA00022500"/>
    </source>
</evidence>
<comment type="catalytic activity">
    <reaction evidence="3">
        <text>L-glutaminyl-[protein] + H2O = L-glutamyl-[protein] + NH4(+)</text>
        <dbReference type="Rhea" id="RHEA:16441"/>
        <dbReference type="Rhea" id="RHEA-COMP:10207"/>
        <dbReference type="Rhea" id="RHEA-COMP:10208"/>
        <dbReference type="ChEBI" id="CHEBI:15377"/>
        <dbReference type="ChEBI" id="CHEBI:28938"/>
        <dbReference type="ChEBI" id="CHEBI:29973"/>
        <dbReference type="ChEBI" id="CHEBI:30011"/>
        <dbReference type="EC" id="3.5.1.44"/>
    </reaction>
</comment>
<dbReference type="AlphaFoldDB" id="A0A8E0KJ57"/>
<dbReference type="EC" id="3.5.1.44" evidence="3"/>
<dbReference type="InterPro" id="IPR038592">
    <property type="entry name" value="CheD-like_sf"/>
</dbReference>
<name>A0A8E0KJ57_9CAUL</name>
<dbReference type="SUPFAM" id="SSF64438">
    <property type="entry name" value="CNF1/YfiH-like putative cysteine hydrolases"/>
    <property type="match status" value="1"/>
</dbReference>
<accession>A0A8E0KJ57</accession>
<evidence type="ECO:0000313" key="5">
    <source>
        <dbReference type="Proteomes" id="UP000016569"/>
    </source>
</evidence>
<organism evidence="4 5">
    <name type="scientific">Brevundimonas abyssalis TAR-001</name>
    <dbReference type="NCBI Taxonomy" id="1391729"/>
    <lineage>
        <taxon>Bacteria</taxon>
        <taxon>Pseudomonadati</taxon>
        <taxon>Pseudomonadota</taxon>
        <taxon>Alphaproteobacteria</taxon>
        <taxon>Caulobacterales</taxon>
        <taxon>Caulobacteraceae</taxon>
        <taxon>Brevundimonas</taxon>
    </lineage>
</organism>
<dbReference type="Pfam" id="PF03975">
    <property type="entry name" value="CheD"/>
    <property type="match status" value="1"/>
</dbReference>
<dbReference type="Proteomes" id="UP000016569">
    <property type="component" value="Unassembled WGS sequence"/>
</dbReference>
<dbReference type="PANTHER" id="PTHR35147">
    <property type="entry name" value="CHEMORECEPTOR GLUTAMINE DEAMIDASE CHED-RELATED"/>
    <property type="match status" value="1"/>
</dbReference>
<gene>
    <name evidence="3" type="primary">cheD</name>
    <name evidence="4" type="ORF">MBEBAB_1431</name>
</gene>
<dbReference type="PANTHER" id="PTHR35147:SF2">
    <property type="entry name" value="CHEMORECEPTOR GLUTAMINE DEAMIDASE CHED-RELATED"/>
    <property type="match status" value="1"/>
</dbReference>
<dbReference type="HAMAP" id="MF_01440">
    <property type="entry name" value="CheD"/>
    <property type="match status" value="1"/>
</dbReference>
<dbReference type="GO" id="GO:0050568">
    <property type="term" value="F:protein-glutamine glutaminase activity"/>
    <property type="evidence" value="ECO:0007669"/>
    <property type="project" value="UniProtKB-UniRule"/>
</dbReference>
<dbReference type="GO" id="GO:0006935">
    <property type="term" value="P:chemotaxis"/>
    <property type="evidence" value="ECO:0007669"/>
    <property type="project" value="UniProtKB-UniRule"/>
</dbReference>
<dbReference type="InterPro" id="IPR011324">
    <property type="entry name" value="Cytotoxic_necrot_fac-like_cat"/>
</dbReference>
<dbReference type="Gene3D" id="3.30.1330.200">
    <property type="match status" value="1"/>
</dbReference>
<dbReference type="InterPro" id="IPR005659">
    <property type="entry name" value="Chemorcpt_Glu_NH3ase_CheD"/>
</dbReference>
<evidence type="ECO:0000313" key="4">
    <source>
        <dbReference type="EMBL" id="GAD59181.1"/>
    </source>
</evidence>
<comment type="function">
    <text evidence="3">Probably deamidates glutamine residues to glutamate on methyl-accepting chemotaxis receptors (MCPs), playing an important role in chemotaxis.</text>
</comment>
<sequence length="182" mass="19434">MMNAEILTAPPASVRLHVGQGEHLITGDPQVMLTTILGSCVAMCLRDPVARIGGMNHFLLPSGRTDGADEGRRYGAYAMEVLINGVLTAGGRRDRLEAKLFGGGRMFDGLADVGVANANFAEKFLADEGIPIIASSLRGHGARRVQFWPATGRALQKSVSDRPVERRVPPPVVADSGELELF</sequence>
<dbReference type="CDD" id="cd16352">
    <property type="entry name" value="CheD"/>
    <property type="match status" value="1"/>
</dbReference>
<keyword evidence="5" id="KW-1185">Reference proteome</keyword>
<protein>
    <recommendedName>
        <fullName evidence="3">Probable chemoreceptor glutamine deamidase CheD</fullName>
        <ecNumber evidence="3">3.5.1.44</ecNumber>
    </recommendedName>
</protein>
<evidence type="ECO:0000256" key="2">
    <source>
        <dbReference type="ARBA" id="ARBA00022801"/>
    </source>
</evidence>
<keyword evidence="2 3" id="KW-0378">Hydrolase</keyword>
<proteinExistence type="inferred from homology"/>
<comment type="similarity">
    <text evidence="3">Belongs to the CheD family.</text>
</comment>